<keyword evidence="5" id="KW-0997">Cell inner membrane</keyword>
<keyword evidence="6 10" id="KW-0812">Transmembrane</keyword>
<dbReference type="InterPro" id="IPR011990">
    <property type="entry name" value="TPR-like_helical_dom_sf"/>
</dbReference>
<evidence type="ECO:0000256" key="2">
    <source>
        <dbReference type="ARBA" id="ARBA00004429"/>
    </source>
</evidence>
<dbReference type="SUPFAM" id="SSF48452">
    <property type="entry name" value="TPR-like"/>
    <property type="match status" value="1"/>
</dbReference>
<dbReference type="Gene3D" id="1.25.40.10">
    <property type="entry name" value="Tetratricopeptide repeat domain"/>
    <property type="match status" value="1"/>
</dbReference>
<evidence type="ECO:0000256" key="6">
    <source>
        <dbReference type="ARBA" id="ARBA00022692"/>
    </source>
</evidence>
<evidence type="ECO:0000256" key="4">
    <source>
        <dbReference type="ARBA" id="ARBA00022475"/>
    </source>
</evidence>
<evidence type="ECO:0000256" key="7">
    <source>
        <dbReference type="ARBA" id="ARBA00022989"/>
    </source>
</evidence>
<dbReference type="RefSeq" id="WP_345924442.1">
    <property type="nucleotide sequence ID" value="NZ_JBDIVF010000001.1"/>
</dbReference>
<dbReference type="InterPro" id="IPR005254">
    <property type="entry name" value="Heme_biosyn_assoc_TPR_pro"/>
</dbReference>
<evidence type="ECO:0000313" key="13">
    <source>
        <dbReference type="Proteomes" id="UP001548590"/>
    </source>
</evidence>
<organism evidence="12 13">
    <name type="scientific">Uliginosibacterium paludis</name>
    <dbReference type="NCBI Taxonomy" id="1615952"/>
    <lineage>
        <taxon>Bacteria</taxon>
        <taxon>Pseudomonadati</taxon>
        <taxon>Pseudomonadota</taxon>
        <taxon>Betaproteobacteria</taxon>
        <taxon>Rhodocyclales</taxon>
        <taxon>Zoogloeaceae</taxon>
        <taxon>Uliginosibacterium</taxon>
    </lineage>
</organism>
<comment type="caution">
    <text evidence="12">The sequence shown here is derived from an EMBL/GenBank/DDBJ whole genome shotgun (WGS) entry which is preliminary data.</text>
</comment>
<evidence type="ECO:0000256" key="10">
    <source>
        <dbReference type="SAM" id="Phobius"/>
    </source>
</evidence>
<dbReference type="InterPro" id="IPR010817">
    <property type="entry name" value="HemY_N"/>
</dbReference>
<keyword evidence="7 10" id="KW-1133">Transmembrane helix</keyword>
<name>A0ABV2CMU8_9RHOO</name>
<accession>A0ABV2CMU8</accession>
<evidence type="ECO:0000256" key="9">
    <source>
        <dbReference type="ARBA" id="ARBA00023244"/>
    </source>
</evidence>
<protein>
    <submittedName>
        <fullName evidence="12">Heme biosynthesis HemY N-terminal domain-containing protein</fullName>
    </submittedName>
</protein>
<gene>
    <name evidence="12" type="ORF">ABVT11_05325</name>
</gene>
<keyword evidence="8 10" id="KW-0472">Membrane</keyword>
<evidence type="ECO:0000256" key="3">
    <source>
        <dbReference type="ARBA" id="ARBA00004744"/>
    </source>
</evidence>
<reference evidence="12 13" key="1">
    <citation type="submission" date="2024-07" db="EMBL/GenBank/DDBJ databases">
        <title>Uliginosibacterium paludis KCTC:42655.</title>
        <authorList>
            <person name="Kim M.K."/>
        </authorList>
    </citation>
    <scope>NUCLEOTIDE SEQUENCE [LARGE SCALE GENOMIC DNA]</scope>
    <source>
        <strain evidence="12 13">KCTC 42655</strain>
    </source>
</reference>
<evidence type="ECO:0000256" key="1">
    <source>
        <dbReference type="ARBA" id="ARBA00002962"/>
    </source>
</evidence>
<keyword evidence="4" id="KW-1003">Cell membrane</keyword>
<dbReference type="EMBL" id="JBEWLZ010000002">
    <property type="protein sequence ID" value="MET1489236.1"/>
    <property type="molecule type" value="Genomic_DNA"/>
</dbReference>
<feature type="domain" description="HemY N-terminal" evidence="11">
    <location>
        <begin position="28"/>
        <end position="132"/>
    </location>
</feature>
<evidence type="ECO:0000259" key="11">
    <source>
        <dbReference type="Pfam" id="PF07219"/>
    </source>
</evidence>
<evidence type="ECO:0000256" key="8">
    <source>
        <dbReference type="ARBA" id="ARBA00023136"/>
    </source>
</evidence>
<evidence type="ECO:0000256" key="5">
    <source>
        <dbReference type="ARBA" id="ARBA00022519"/>
    </source>
</evidence>
<feature type="transmembrane region" description="Helical" evidence="10">
    <location>
        <begin position="37"/>
        <end position="57"/>
    </location>
</feature>
<dbReference type="NCBIfam" id="TIGR00540">
    <property type="entry name" value="TPR_hemY_coli"/>
    <property type="match status" value="1"/>
</dbReference>
<proteinExistence type="predicted"/>
<comment type="pathway">
    <text evidence="3">Porphyrin-containing compound metabolism; protoheme biosynthesis.</text>
</comment>
<keyword evidence="9" id="KW-0627">Porphyrin biosynthesis</keyword>
<sequence length="391" mass="43824">MMRGLLWLLGLFTLAVAVTLAAHYNDAYALLVWHPWRIQISLNLLVLLLLVLFLVGYRVARVFVRAGELPREVSLWRRQRRREQAQGALHDAERFYREGRFGQAFRAAVQAYGGLEKPGIAALLAARAAHAMHDAERRDTWLGHAAAHDRDIRMARLMTEAEMACAERRFDVAAACLEGLKAGGHRHLAVTRLAMQVEQGRGRWVEVARLARTLRKHSALSAEQAAPLLRRAQLEQLRDAEGDLAALTRVWESIPEAERHEAGFLIRAVPHLIGAGDDKLAVEAIAQALDKDWESELASLYGRCQSRDLRNQLAVAEAWLKSHPDDAQLLLTLGRLCLRAQLWGKAQSYFEASLSQQATRAAHLELARLAEQLDRPEQARAHYREAATLGA</sequence>
<comment type="subcellular location">
    <subcellularLocation>
        <location evidence="2">Cell inner membrane</location>
        <topology evidence="2">Multi-pass membrane protein</topology>
    </subcellularLocation>
</comment>
<comment type="function">
    <text evidence="1">Involved in a late step of protoheme IX synthesis.</text>
</comment>
<dbReference type="Pfam" id="PF07219">
    <property type="entry name" value="HemY_N"/>
    <property type="match status" value="1"/>
</dbReference>
<dbReference type="Proteomes" id="UP001548590">
    <property type="component" value="Unassembled WGS sequence"/>
</dbReference>
<keyword evidence="13" id="KW-1185">Reference proteome</keyword>
<evidence type="ECO:0000313" key="12">
    <source>
        <dbReference type="EMBL" id="MET1489236.1"/>
    </source>
</evidence>